<evidence type="ECO:0000256" key="6">
    <source>
        <dbReference type="ARBA" id="ARBA00029321"/>
    </source>
</evidence>
<evidence type="ECO:0000256" key="1">
    <source>
        <dbReference type="ARBA" id="ARBA00004926"/>
    </source>
</evidence>
<dbReference type="UniPathway" id="UPA00109">
    <property type="reaction ID" value="UER00181"/>
</dbReference>
<evidence type="ECO:0000313" key="9">
    <source>
        <dbReference type="Proteomes" id="UP000231472"/>
    </source>
</evidence>
<dbReference type="AlphaFoldDB" id="A0A2H0YN85"/>
<protein>
    <recommendedName>
        <fullName evidence="3">glucose-6-phosphate isomerase</fullName>
        <ecNumber evidence="3">5.3.1.9</ecNumber>
    </recommendedName>
</protein>
<comment type="pathway">
    <text evidence="1">Carbohydrate degradation; glycolysis; D-glyceraldehyde 3-phosphate and glycerone phosphate from D-glucose: step 2/4.</text>
</comment>
<dbReference type="Gene3D" id="2.60.120.10">
    <property type="entry name" value="Jelly Rolls"/>
    <property type="match status" value="1"/>
</dbReference>
<evidence type="ECO:0000256" key="5">
    <source>
        <dbReference type="ARBA" id="ARBA00023152"/>
    </source>
</evidence>
<evidence type="ECO:0000256" key="4">
    <source>
        <dbReference type="ARBA" id="ARBA00022432"/>
    </source>
</evidence>
<keyword evidence="8" id="KW-0413">Isomerase</keyword>
<proteinExistence type="inferred from homology"/>
<evidence type="ECO:0000313" key="8">
    <source>
        <dbReference type="EMBL" id="PIS39876.1"/>
    </source>
</evidence>
<dbReference type="CDD" id="cd02218">
    <property type="entry name" value="cupin_PGI"/>
    <property type="match status" value="1"/>
</dbReference>
<dbReference type="GO" id="GO:0004347">
    <property type="term" value="F:glucose-6-phosphate isomerase activity"/>
    <property type="evidence" value="ECO:0007669"/>
    <property type="project" value="UniProtKB-EC"/>
</dbReference>
<dbReference type="InterPro" id="IPR010551">
    <property type="entry name" value="G6P_isomerase_prok"/>
</dbReference>
<comment type="similarity">
    <text evidence="2">Belongs to the archaeal-type GPI family.</text>
</comment>
<name>A0A2H0YN85_9BACT</name>
<sequence>MEIRYLYDMKEVIYDRKWLRTAPNLELYYMYRGLKEKNGLRYDITIIPAKMVGKEFVKTKGHEHIGKYGEVYVVLEGEAIYLMQKREKDIIKDVYAVKAKKNDIVVILPDYGHVTINPWQKALKMANWMAKEVKSDYKPIQKMQGACYFAVAQKSESKEQSAKLKWIKNKNYKKVPKLRFEKPLKSMPKNLDFLKG</sequence>
<evidence type="ECO:0000259" key="7">
    <source>
        <dbReference type="Pfam" id="PF06560"/>
    </source>
</evidence>
<dbReference type="GO" id="GO:0006096">
    <property type="term" value="P:glycolytic process"/>
    <property type="evidence" value="ECO:0007669"/>
    <property type="project" value="UniProtKB-UniPathway"/>
</dbReference>
<feature type="domain" description="Glucose-6-phosphate isomerase prokaryote" evidence="7">
    <location>
        <begin position="37"/>
        <end position="162"/>
    </location>
</feature>
<accession>A0A2H0YN85</accession>
<dbReference type="EMBL" id="PEYC01000056">
    <property type="protein sequence ID" value="PIS39876.1"/>
    <property type="molecule type" value="Genomic_DNA"/>
</dbReference>
<dbReference type="SUPFAM" id="SSF51182">
    <property type="entry name" value="RmlC-like cupins"/>
    <property type="match status" value="1"/>
</dbReference>
<comment type="catalytic activity">
    <reaction evidence="6">
        <text>alpha-D-glucose 6-phosphate = beta-D-fructose 6-phosphate</text>
        <dbReference type="Rhea" id="RHEA:11816"/>
        <dbReference type="ChEBI" id="CHEBI:57634"/>
        <dbReference type="ChEBI" id="CHEBI:58225"/>
        <dbReference type="EC" id="5.3.1.9"/>
    </reaction>
</comment>
<keyword evidence="4" id="KW-0312">Gluconeogenesis</keyword>
<dbReference type="InterPro" id="IPR011051">
    <property type="entry name" value="RmlC_Cupin_sf"/>
</dbReference>
<gene>
    <name evidence="8" type="ORF">COT32_02740</name>
</gene>
<dbReference type="GO" id="GO:0005737">
    <property type="term" value="C:cytoplasm"/>
    <property type="evidence" value="ECO:0007669"/>
    <property type="project" value="InterPro"/>
</dbReference>
<reference evidence="9" key="1">
    <citation type="submission" date="2017-09" db="EMBL/GenBank/DDBJ databases">
        <title>Depth-based differentiation of microbial function through sediment-hosted aquifers and enrichment of novel symbionts in the deep terrestrial subsurface.</title>
        <authorList>
            <person name="Probst A.J."/>
            <person name="Ladd B."/>
            <person name="Jarett J.K."/>
            <person name="Geller-Mcgrath D.E."/>
            <person name="Sieber C.M.K."/>
            <person name="Emerson J.B."/>
            <person name="Anantharaman K."/>
            <person name="Thomas B.C."/>
            <person name="Malmstrom R."/>
            <person name="Stieglmeier M."/>
            <person name="Klingl A."/>
            <person name="Woyke T."/>
            <person name="Ryan C.M."/>
            <person name="Banfield J.F."/>
        </authorList>
    </citation>
    <scope>NUCLEOTIDE SEQUENCE [LARGE SCALE GENOMIC DNA]</scope>
</reference>
<keyword evidence="5" id="KW-0324">Glycolysis</keyword>
<dbReference type="EC" id="5.3.1.9" evidence="3"/>
<comment type="caution">
    <text evidence="8">The sequence shown here is derived from an EMBL/GenBank/DDBJ whole genome shotgun (WGS) entry which is preliminary data.</text>
</comment>
<organism evidence="8 9">
    <name type="scientific">Candidatus Nealsonbacteria bacterium CG08_land_8_20_14_0_20_36_22</name>
    <dbReference type="NCBI Taxonomy" id="1974704"/>
    <lineage>
        <taxon>Bacteria</taxon>
        <taxon>Candidatus Nealsoniibacteriota</taxon>
    </lineage>
</organism>
<dbReference type="GO" id="GO:0006094">
    <property type="term" value="P:gluconeogenesis"/>
    <property type="evidence" value="ECO:0007669"/>
    <property type="project" value="UniProtKB-KW"/>
</dbReference>
<evidence type="ECO:0000256" key="2">
    <source>
        <dbReference type="ARBA" id="ARBA00006542"/>
    </source>
</evidence>
<dbReference type="Pfam" id="PF06560">
    <property type="entry name" value="GPI"/>
    <property type="match status" value="1"/>
</dbReference>
<dbReference type="InterPro" id="IPR014710">
    <property type="entry name" value="RmlC-like_jellyroll"/>
</dbReference>
<dbReference type="Proteomes" id="UP000231472">
    <property type="component" value="Unassembled WGS sequence"/>
</dbReference>
<evidence type="ECO:0000256" key="3">
    <source>
        <dbReference type="ARBA" id="ARBA00011952"/>
    </source>
</evidence>